<name>A0ABP9DP82_9ACTN</name>
<keyword evidence="1" id="KW-0472">Membrane</keyword>
<keyword evidence="3" id="KW-1185">Reference proteome</keyword>
<evidence type="ECO:0000256" key="1">
    <source>
        <dbReference type="SAM" id="Phobius"/>
    </source>
</evidence>
<keyword evidence="1" id="KW-0812">Transmembrane</keyword>
<keyword evidence="1" id="KW-1133">Transmembrane helix</keyword>
<reference evidence="3" key="1">
    <citation type="journal article" date="2019" name="Int. J. Syst. Evol. Microbiol.">
        <title>The Global Catalogue of Microorganisms (GCM) 10K type strain sequencing project: providing services to taxonomists for standard genome sequencing and annotation.</title>
        <authorList>
            <consortium name="The Broad Institute Genomics Platform"/>
            <consortium name="The Broad Institute Genome Sequencing Center for Infectious Disease"/>
            <person name="Wu L."/>
            <person name="Ma J."/>
        </authorList>
    </citation>
    <scope>NUCLEOTIDE SEQUENCE [LARGE SCALE GENOMIC DNA]</scope>
    <source>
        <strain evidence="3">JCM 13006</strain>
    </source>
</reference>
<evidence type="ECO:0000313" key="2">
    <source>
        <dbReference type="EMBL" id="GAA4852569.1"/>
    </source>
</evidence>
<feature type="transmembrane region" description="Helical" evidence="1">
    <location>
        <begin position="38"/>
        <end position="60"/>
    </location>
</feature>
<accession>A0ABP9DP82</accession>
<organism evidence="2 3">
    <name type="scientific">Kitasatospora terrestris</name>
    <dbReference type="NCBI Taxonomy" id="258051"/>
    <lineage>
        <taxon>Bacteria</taxon>
        <taxon>Bacillati</taxon>
        <taxon>Actinomycetota</taxon>
        <taxon>Actinomycetes</taxon>
        <taxon>Kitasatosporales</taxon>
        <taxon>Streptomycetaceae</taxon>
        <taxon>Kitasatospora</taxon>
    </lineage>
</organism>
<dbReference type="RefSeq" id="WP_345697519.1">
    <property type="nucleotide sequence ID" value="NZ_BAABIS010000001.1"/>
</dbReference>
<sequence length="66" mass="6731">MRKHGFDLFSLVAGVLFTGIAVLYLVAAATDREVAGHLVVPVAVVTLVAGGLGGAVVAMARRGRGR</sequence>
<dbReference type="EMBL" id="BAABIS010000001">
    <property type="protein sequence ID" value="GAA4852569.1"/>
    <property type="molecule type" value="Genomic_DNA"/>
</dbReference>
<protein>
    <submittedName>
        <fullName evidence="2">Uncharacterized protein</fullName>
    </submittedName>
</protein>
<comment type="caution">
    <text evidence="2">The sequence shown here is derived from an EMBL/GenBank/DDBJ whole genome shotgun (WGS) entry which is preliminary data.</text>
</comment>
<evidence type="ECO:0000313" key="3">
    <source>
        <dbReference type="Proteomes" id="UP001501752"/>
    </source>
</evidence>
<proteinExistence type="predicted"/>
<gene>
    <name evidence="2" type="ORF">GCM10023235_32110</name>
</gene>
<dbReference type="Proteomes" id="UP001501752">
    <property type="component" value="Unassembled WGS sequence"/>
</dbReference>